<evidence type="ECO:0008006" key="4">
    <source>
        <dbReference type="Google" id="ProtNLM"/>
    </source>
</evidence>
<dbReference type="Proteomes" id="UP000181951">
    <property type="component" value="Unassembled WGS sequence"/>
</dbReference>
<organism evidence="2 3">
    <name type="scientific">Actinacidiphila rubida</name>
    <dbReference type="NCBI Taxonomy" id="310780"/>
    <lineage>
        <taxon>Bacteria</taxon>
        <taxon>Bacillati</taxon>
        <taxon>Actinomycetota</taxon>
        <taxon>Actinomycetes</taxon>
        <taxon>Kitasatosporales</taxon>
        <taxon>Streptomycetaceae</taxon>
        <taxon>Actinacidiphila</taxon>
    </lineage>
</organism>
<name>A0A1H8H5J5_9ACTN</name>
<dbReference type="RefSeq" id="WP_069465478.1">
    <property type="nucleotide sequence ID" value="NZ_FODD01000006.1"/>
</dbReference>
<proteinExistence type="predicted"/>
<dbReference type="PROSITE" id="PS51318">
    <property type="entry name" value="TAT"/>
    <property type="match status" value="1"/>
</dbReference>
<keyword evidence="1" id="KW-0732">Signal</keyword>
<reference evidence="2 3" key="1">
    <citation type="submission" date="2016-10" db="EMBL/GenBank/DDBJ databases">
        <authorList>
            <person name="de Groot N.N."/>
        </authorList>
    </citation>
    <scope>NUCLEOTIDE SEQUENCE [LARGE SCALE GENOMIC DNA]</scope>
    <source>
        <strain evidence="2 3">CGMCC 4.2026</strain>
    </source>
</reference>
<dbReference type="EMBL" id="FODD01000006">
    <property type="protein sequence ID" value="SEN51661.1"/>
    <property type="molecule type" value="Genomic_DNA"/>
</dbReference>
<evidence type="ECO:0000313" key="2">
    <source>
        <dbReference type="EMBL" id="SEN51661.1"/>
    </source>
</evidence>
<dbReference type="InterPro" id="IPR006311">
    <property type="entry name" value="TAT_signal"/>
</dbReference>
<protein>
    <recommendedName>
        <fullName evidence="4">Lipoprotein</fullName>
    </recommendedName>
</protein>
<evidence type="ECO:0000313" key="3">
    <source>
        <dbReference type="Proteomes" id="UP000181951"/>
    </source>
</evidence>
<dbReference type="Gene3D" id="2.50.20.20">
    <property type="match status" value="1"/>
</dbReference>
<keyword evidence="3" id="KW-1185">Reference proteome</keyword>
<feature type="signal peptide" evidence="1">
    <location>
        <begin position="1"/>
        <end position="22"/>
    </location>
</feature>
<evidence type="ECO:0000256" key="1">
    <source>
        <dbReference type="SAM" id="SignalP"/>
    </source>
</evidence>
<accession>A0A1H8H5J5</accession>
<dbReference type="PROSITE" id="PS51257">
    <property type="entry name" value="PROKAR_LIPOPROTEIN"/>
    <property type="match status" value="1"/>
</dbReference>
<gene>
    <name evidence="2" type="ORF">SAMN05216267_100686</name>
</gene>
<dbReference type="AlphaFoldDB" id="A0A1H8H5J5"/>
<feature type="chain" id="PRO_5038420082" description="Lipoprotein" evidence="1">
    <location>
        <begin position="23"/>
        <end position="260"/>
    </location>
</feature>
<sequence>MGATRRILAAALAAGAAALGLAGCGGDKSGADAPLVRPASTHKATGPYADLTGRQLMDRALAAMKAAPSMTVDLRTTDDSDKAFHFTTALTRSGKCAAAATAGGDSLQIIHAGGAYYLKADAGFWKAQGGKNGQAMSRLLAGKWLKMPEKQGRNFAELCDLSVMLDEISQGSDSGTFTKGAATTVGGQPAVTVVEKDTDGTTTDILIAASGTPYILRAFTPDDPSNSAAFSGFGKAPRISAPPASRTLDLSAFGNPDISI</sequence>
<dbReference type="STRING" id="310780.SAMN05216267_100686"/>
<dbReference type="OrthoDB" id="3745543at2"/>